<dbReference type="Gene3D" id="2.40.50.1020">
    <property type="entry name" value="LytTr DNA-binding domain"/>
    <property type="match status" value="1"/>
</dbReference>
<gene>
    <name evidence="6" type="primary">yehT_1</name>
    <name evidence="6" type="ORF">R28058_31091</name>
</gene>
<dbReference type="EMBL" id="CEKZ01000025">
    <property type="protein sequence ID" value="CEQ05418.1"/>
    <property type="molecule type" value="Genomic_DNA"/>
</dbReference>
<feature type="domain" description="HTH LytTR-type" evidence="5">
    <location>
        <begin position="132"/>
        <end position="231"/>
    </location>
</feature>
<dbReference type="InterPro" id="IPR001789">
    <property type="entry name" value="Sig_transdc_resp-reg_receiver"/>
</dbReference>
<feature type="domain" description="Response regulatory" evidence="4">
    <location>
        <begin position="3"/>
        <end position="121"/>
    </location>
</feature>
<dbReference type="Pfam" id="PF04397">
    <property type="entry name" value="LytTR"/>
    <property type="match status" value="1"/>
</dbReference>
<dbReference type="GO" id="GO:0000156">
    <property type="term" value="F:phosphorelay response regulator activity"/>
    <property type="evidence" value="ECO:0007669"/>
    <property type="project" value="InterPro"/>
</dbReference>
<dbReference type="InterPro" id="IPR011006">
    <property type="entry name" value="CheY-like_superfamily"/>
</dbReference>
<dbReference type="Proteomes" id="UP000049127">
    <property type="component" value="Unassembled WGS sequence"/>
</dbReference>
<dbReference type="PANTHER" id="PTHR37299">
    <property type="entry name" value="TRANSCRIPTIONAL REGULATOR-RELATED"/>
    <property type="match status" value="1"/>
</dbReference>
<reference evidence="6 7" key="1">
    <citation type="submission" date="2015-01" db="EMBL/GenBank/DDBJ databases">
        <authorList>
            <person name="Aslett A.Martin."/>
            <person name="De Silva Nishadi"/>
        </authorList>
    </citation>
    <scope>NUCLEOTIDE SEQUENCE [LARGE SCALE GENOMIC DNA]</scope>
    <source>
        <strain evidence="6 7">R28058</strain>
    </source>
</reference>
<dbReference type="InterPro" id="IPR007492">
    <property type="entry name" value="LytTR_DNA-bd_dom"/>
</dbReference>
<protein>
    <recommendedName>
        <fullName evidence="1">Stage 0 sporulation protein A homolog</fullName>
    </recommendedName>
</protein>
<feature type="modified residue" description="4-aspartylphosphate" evidence="3">
    <location>
        <position position="57"/>
    </location>
</feature>
<comment type="function">
    <text evidence="2">May play the central regulatory role in sporulation. It may be an element of the effector pathway responsible for the activation of sporulation genes in response to nutritional stress. Spo0A may act in concert with spo0H (a sigma factor) to control the expression of some genes that are critical to the sporulation process.</text>
</comment>
<evidence type="ECO:0000313" key="6">
    <source>
        <dbReference type="EMBL" id="CEQ05418.1"/>
    </source>
</evidence>
<evidence type="ECO:0000259" key="4">
    <source>
        <dbReference type="PROSITE" id="PS50110"/>
    </source>
</evidence>
<evidence type="ECO:0000259" key="5">
    <source>
        <dbReference type="PROSITE" id="PS50930"/>
    </source>
</evidence>
<keyword evidence="6" id="KW-0238">DNA-binding</keyword>
<dbReference type="Pfam" id="PF00072">
    <property type="entry name" value="Response_reg"/>
    <property type="match status" value="1"/>
</dbReference>
<organism evidence="6 7">
    <name type="scientific">Paraclostridium sordellii</name>
    <name type="common">Clostridium sordellii</name>
    <dbReference type="NCBI Taxonomy" id="1505"/>
    <lineage>
        <taxon>Bacteria</taxon>
        <taxon>Bacillati</taxon>
        <taxon>Bacillota</taxon>
        <taxon>Clostridia</taxon>
        <taxon>Peptostreptococcales</taxon>
        <taxon>Peptostreptococcaceae</taxon>
        <taxon>Paraclostridium</taxon>
    </lineage>
</organism>
<proteinExistence type="predicted"/>
<dbReference type="Gene3D" id="3.40.50.2300">
    <property type="match status" value="1"/>
</dbReference>
<dbReference type="AlphaFoldDB" id="A0A0C7GBC5"/>
<evidence type="ECO:0000256" key="1">
    <source>
        <dbReference type="ARBA" id="ARBA00018672"/>
    </source>
</evidence>
<dbReference type="RefSeq" id="WP_055343188.1">
    <property type="nucleotide sequence ID" value="NZ_CDNI01000025.1"/>
</dbReference>
<dbReference type="SMART" id="SM00448">
    <property type="entry name" value="REC"/>
    <property type="match status" value="1"/>
</dbReference>
<dbReference type="OrthoDB" id="1756867at2"/>
<accession>A0A0C7GBC5</accession>
<dbReference type="GO" id="GO:0003677">
    <property type="term" value="F:DNA binding"/>
    <property type="evidence" value="ECO:0007669"/>
    <property type="project" value="UniProtKB-KW"/>
</dbReference>
<sequence length="238" mass="28555">MIEIILCEDQIQHQKTLEKFLKGILEENSIEYNLKIYKSGEELLNNYPKGTDIFILDIQMEKINGMDVARKIREIDKNKPEIIFTTSLIEYIQEGYEVRAYRYLLKPIKYEELKKHILSCIDEVMNKKNKFILVENKSETYKINIADITYIEIQRKDMSIHTENKVYETKMTMDKIEEELQNHNFYRCHKSFLVNIDYVENIKQYVAILENKEEVLVSRHRFKDFKSRFLSSLGEKLC</sequence>
<evidence type="ECO:0000256" key="3">
    <source>
        <dbReference type="PROSITE-ProRule" id="PRU00169"/>
    </source>
</evidence>
<keyword evidence="3" id="KW-0597">Phosphoprotein</keyword>
<name>A0A0C7GBC5_PARSO</name>
<evidence type="ECO:0000313" key="7">
    <source>
        <dbReference type="Proteomes" id="UP000049127"/>
    </source>
</evidence>
<dbReference type="SMART" id="SM00850">
    <property type="entry name" value="LytTR"/>
    <property type="match status" value="1"/>
</dbReference>
<dbReference type="SUPFAM" id="SSF52172">
    <property type="entry name" value="CheY-like"/>
    <property type="match status" value="1"/>
</dbReference>
<dbReference type="PROSITE" id="PS50930">
    <property type="entry name" value="HTH_LYTTR"/>
    <property type="match status" value="1"/>
</dbReference>
<evidence type="ECO:0000256" key="2">
    <source>
        <dbReference type="ARBA" id="ARBA00024867"/>
    </source>
</evidence>
<dbReference type="InterPro" id="IPR046947">
    <property type="entry name" value="LytR-like"/>
</dbReference>
<dbReference type="PANTHER" id="PTHR37299:SF1">
    <property type="entry name" value="STAGE 0 SPORULATION PROTEIN A HOMOLOG"/>
    <property type="match status" value="1"/>
</dbReference>
<dbReference type="PROSITE" id="PS50110">
    <property type="entry name" value="RESPONSE_REGULATORY"/>
    <property type="match status" value="1"/>
</dbReference>